<dbReference type="EMBL" id="CM003603">
    <property type="protein sequence ID" value="KYP76927.1"/>
    <property type="molecule type" value="Genomic_DNA"/>
</dbReference>
<proteinExistence type="predicted"/>
<sequence>EQHLFVACRYLARNSKEMWLIDSGCTNYMTHDASIFKKLIIPTSQKSLLAMGKVLMSKANELFL</sequence>
<dbReference type="Proteomes" id="UP000075243">
    <property type="component" value="Chromosome 1"/>
</dbReference>
<dbReference type="Gramene" id="C.cajan_20575.t">
    <property type="protein sequence ID" value="C.cajan_20575.t.cds1"/>
    <property type="gene ID" value="C.cajan_20575"/>
</dbReference>
<name>A0A151UCB7_CAJCA</name>
<accession>A0A151UCB7</accession>
<reference evidence="1 2" key="1">
    <citation type="journal article" date="2012" name="Nat. Biotechnol.">
        <title>Draft genome sequence of pigeonpea (Cajanus cajan), an orphan legume crop of resource-poor farmers.</title>
        <authorList>
            <person name="Varshney R.K."/>
            <person name="Chen W."/>
            <person name="Li Y."/>
            <person name="Bharti A.K."/>
            <person name="Saxena R.K."/>
            <person name="Schlueter J.A."/>
            <person name="Donoghue M.T."/>
            <person name="Azam S."/>
            <person name="Fan G."/>
            <person name="Whaley A.M."/>
            <person name="Farmer A.D."/>
            <person name="Sheridan J."/>
            <person name="Iwata A."/>
            <person name="Tuteja R."/>
            <person name="Penmetsa R.V."/>
            <person name="Wu W."/>
            <person name="Upadhyaya H.D."/>
            <person name="Yang S.P."/>
            <person name="Shah T."/>
            <person name="Saxena K.B."/>
            <person name="Michael T."/>
            <person name="McCombie W.R."/>
            <person name="Yang B."/>
            <person name="Zhang G."/>
            <person name="Yang H."/>
            <person name="Wang J."/>
            <person name="Spillane C."/>
            <person name="Cook D.R."/>
            <person name="May G.D."/>
            <person name="Xu X."/>
            <person name="Jackson S.A."/>
        </authorList>
    </citation>
    <scope>NUCLEOTIDE SEQUENCE [LARGE SCALE GENOMIC DNA]</scope>
    <source>
        <strain evidence="2">cv. Asha</strain>
    </source>
</reference>
<dbReference type="AlphaFoldDB" id="A0A151UCB7"/>
<feature type="non-terminal residue" evidence="1">
    <location>
        <position position="1"/>
    </location>
</feature>
<protein>
    <recommendedName>
        <fullName evidence="3">Retrovirus-related Pol polyprotein from transposon TNT 1-94</fullName>
    </recommendedName>
</protein>
<evidence type="ECO:0000313" key="2">
    <source>
        <dbReference type="Proteomes" id="UP000075243"/>
    </source>
</evidence>
<organism evidence="1 2">
    <name type="scientific">Cajanus cajan</name>
    <name type="common">Pigeon pea</name>
    <name type="synonym">Cajanus indicus</name>
    <dbReference type="NCBI Taxonomy" id="3821"/>
    <lineage>
        <taxon>Eukaryota</taxon>
        <taxon>Viridiplantae</taxon>
        <taxon>Streptophyta</taxon>
        <taxon>Embryophyta</taxon>
        <taxon>Tracheophyta</taxon>
        <taxon>Spermatophyta</taxon>
        <taxon>Magnoliopsida</taxon>
        <taxon>eudicotyledons</taxon>
        <taxon>Gunneridae</taxon>
        <taxon>Pentapetalae</taxon>
        <taxon>rosids</taxon>
        <taxon>fabids</taxon>
        <taxon>Fabales</taxon>
        <taxon>Fabaceae</taxon>
        <taxon>Papilionoideae</taxon>
        <taxon>50 kb inversion clade</taxon>
        <taxon>NPAAA clade</taxon>
        <taxon>indigoferoid/millettioid clade</taxon>
        <taxon>Phaseoleae</taxon>
        <taxon>Cajanus</taxon>
    </lineage>
</organism>
<evidence type="ECO:0008006" key="3">
    <source>
        <dbReference type="Google" id="ProtNLM"/>
    </source>
</evidence>
<evidence type="ECO:0000313" key="1">
    <source>
        <dbReference type="EMBL" id="KYP76927.1"/>
    </source>
</evidence>
<gene>
    <name evidence="1" type="ORF">KK1_021190</name>
</gene>
<keyword evidence="2" id="KW-1185">Reference proteome</keyword>